<dbReference type="GO" id="GO:0007052">
    <property type="term" value="P:mitotic spindle organization"/>
    <property type="evidence" value="ECO:0007669"/>
    <property type="project" value="TreeGrafter"/>
</dbReference>
<keyword evidence="4" id="KW-0206">Cytoskeleton</keyword>
<dbReference type="SMART" id="SM00676">
    <property type="entry name" value="DM10"/>
    <property type="match status" value="2"/>
</dbReference>
<dbReference type="Gene3D" id="2.30.29.170">
    <property type="match status" value="3"/>
</dbReference>
<evidence type="ECO:0000313" key="7">
    <source>
        <dbReference type="EMBL" id="KAF8560680.1"/>
    </source>
</evidence>
<sequence>MMCEQHKSLEGLPFLPGNTFRDPTLSNFHLSHTLNYKNGFQVPKSYPEVGIGGRPLKVNQLTESELNELANFQPTLTYGKAKQAPPTEFLPAHVALDKKVLRFYGYFKETVNESPLEHYRVRFVQIYYFLEDDSIQIMEPPQNNSGMPQGKLVRRHRIPKNDVGDPYNWRDLNLGINLAVYGRVYRITNCDKFTRDFLESEGVEVNPPEPEPSDPYLDQRIKREALSISKTPSSFDKRRQHLELDRKVLRFHAVWDDRPEMFGECRKFIIHYYLADDTLEVREVHQVNDGRDPFPLLIRRGRIPKDRDDVPPTFPSVFMELTENEIKEYFCPKDFRIGQTVTILGRKFLIYDSDNFTKAWYYQNFGMTDFKPVDVNVKPPEVAKKEIPPYNGFGSLEDSLASTKSFLPKAPRADFAKQVDYATKMLRYEARLDSSRPEDANRRFILSYRLCDDMISIYETPLRNSGFPGGTFLSRAR</sequence>
<evidence type="ECO:0000256" key="1">
    <source>
        <dbReference type="ARBA" id="ARBA00004430"/>
    </source>
</evidence>
<dbReference type="GO" id="GO:0005930">
    <property type="term" value="C:axoneme"/>
    <property type="evidence" value="ECO:0007669"/>
    <property type="project" value="UniProtKB-SubCell"/>
</dbReference>
<dbReference type="GO" id="GO:0000281">
    <property type="term" value="P:mitotic cytokinesis"/>
    <property type="evidence" value="ECO:0007669"/>
    <property type="project" value="TreeGrafter"/>
</dbReference>
<feature type="domain" description="DM10" evidence="6">
    <location>
        <begin position="97"/>
        <end position="202"/>
    </location>
</feature>
<dbReference type="PANTHER" id="PTHR12086:SF9">
    <property type="entry name" value="EF-HAND DOMAIN-CONTAINING PROTEIN 1"/>
    <property type="match status" value="1"/>
</dbReference>
<evidence type="ECO:0000256" key="2">
    <source>
        <dbReference type="ARBA" id="ARBA00022490"/>
    </source>
</evidence>
<dbReference type="AlphaFoldDB" id="A0A8T0CYE6"/>
<evidence type="ECO:0000256" key="3">
    <source>
        <dbReference type="ARBA" id="ARBA00022737"/>
    </source>
</evidence>
<proteinExistence type="predicted"/>
<evidence type="ECO:0000256" key="5">
    <source>
        <dbReference type="ARBA" id="ARBA00023273"/>
    </source>
</evidence>
<dbReference type="OrthoDB" id="10255210at2759"/>
<dbReference type="PANTHER" id="PTHR12086">
    <property type="entry name" value="EF-HAND DOMAIN C-TERMINAL CONTAINING PROTEIN"/>
    <property type="match status" value="1"/>
</dbReference>
<dbReference type="GO" id="GO:0043014">
    <property type="term" value="F:alpha-tubulin binding"/>
    <property type="evidence" value="ECO:0007669"/>
    <property type="project" value="TreeGrafter"/>
</dbReference>
<comment type="caution">
    <text evidence="7">The sequence shown here is derived from an EMBL/GenBank/DDBJ whole genome shotgun (WGS) entry which is preliminary data.</text>
</comment>
<dbReference type="FunFam" id="2.30.29.170:FF:000003">
    <property type="entry name" value="EF-hand domain (C-terminal) containing 1"/>
    <property type="match status" value="1"/>
</dbReference>
<gene>
    <name evidence="7" type="ORF">P879_08580</name>
</gene>
<evidence type="ECO:0000313" key="8">
    <source>
        <dbReference type="Proteomes" id="UP000699462"/>
    </source>
</evidence>
<dbReference type="FunFam" id="2.30.29.170:FF:000001">
    <property type="entry name" value="EF-hand domain containing 1"/>
    <property type="match status" value="1"/>
</dbReference>
<evidence type="ECO:0000256" key="4">
    <source>
        <dbReference type="ARBA" id="ARBA00023212"/>
    </source>
</evidence>
<keyword evidence="8" id="KW-1185">Reference proteome</keyword>
<keyword evidence="2" id="KW-0963">Cytoplasm</keyword>
<evidence type="ECO:0000259" key="6">
    <source>
        <dbReference type="PROSITE" id="PS51336"/>
    </source>
</evidence>
<protein>
    <recommendedName>
        <fullName evidence="6">DM10 domain-containing protein</fullName>
    </recommendedName>
</protein>
<dbReference type="Proteomes" id="UP000699462">
    <property type="component" value="Unassembled WGS sequence"/>
</dbReference>
<dbReference type="InterPro" id="IPR006602">
    <property type="entry name" value="DM10_dom"/>
</dbReference>
<reference evidence="7 8" key="1">
    <citation type="submission" date="2019-07" db="EMBL/GenBank/DDBJ databases">
        <title>Annotation for the trematode Paragonimus westermani.</title>
        <authorList>
            <person name="Choi Y.-J."/>
        </authorList>
    </citation>
    <scope>NUCLEOTIDE SEQUENCE [LARGE SCALE GENOMIC DNA]</scope>
    <source>
        <strain evidence="7">180907_Pwestermani</strain>
    </source>
</reference>
<keyword evidence="3" id="KW-0677">Repeat</keyword>
<organism evidence="7 8">
    <name type="scientific">Paragonimus westermani</name>
    <dbReference type="NCBI Taxonomy" id="34504"/>
    <lineage>
        <taxon>Eukaryota</taxon>
        <taxon>Metazoa</taxon>
        <taxon>Spiralia</taxon>
        <taxon>Lophotrochozoa</taxon>
        <taxon>Platyhelminthes</taxon>
        <taxon>Trematoda</taxon>
        <taxon>Digenea</taxon>
        <taxon>Plagiorchiida</taxon>
        <taxon>Troglotremata</taxon>
        <taxon>Troglotrematidae</taxon>
        <taxon>Paragonimus</taxon>
    </lineage>
</organism>
<feature type="domain" description="DM10" evidence="6">
    <location>
        <begin position="422"/>
        <end position="477"/>
    </location>
</feature>
<dbReference type="GO" id="GO:0060285">
    <property type="term" value="P:cilium-dependent cell motility"/>
    <property type="evidence" value="ECO:0007669"/>
    <property type="project" value="TreeGrafter"/>
</dbReference>
<dbReference type="Pfam" id="PF06565">
    <property type="entry name" value="DM10_dom"/>
    <property type="match status" value="3"/>
</dbReference>
<dbReference type="GO" id="GO:0072686">
    <property type="term" value="C:mitotic spindle"/>
    <property type="evidence" value="ECO:0007669"/>
    <property type="project" value="TreeGrafter"/>
</dbReference>
<keyword evidence="5" id="KW-0966">Cell projection</keyword>
<name>A0A8T0CYE6_9TREM</name>
<accession>A0A8T0CYE6</accession>
<dbReference type="InterPro" id="IPR040193">
    <property type="entry name" value="EFHC1/EFHC2/EFHB"/>
</dbReference>
<dbReference type="PROSITE" id="PS51336">
    <property type="entry name" value="DM10"/>
    <property type="match status" value="3"/>
</dbReference>
<comment type="subcellular location">
    <subcellularLocation>
        <location evidence="1">Cytoplasm</location>
        <location evidence="1">Cytoskeleton</location>
        <location evidence="1">Cilium axoneme</location>
    </subcellularLocation>
</comment>
<feature type="domain" description="DM10" evidence="6">
    <location>
        <begin position="245"/>
        <end position="365"/>
    </location>
</feature>
<dbReference type="EMBL" id="JTDF01022309">
    <property type="protein sequence ID" value="KAF8560680.1"/>
    <property type="molecule type" value="Genomic_DNA"/>
</dbReference>